<dbReference type="PANTHER" id="PTHR14196:SF12">
    <property type="entry name" value="ZINC FINGER PROTEIN 208-LIKE"/>
    <property type="match status" value="1"/>
</dbReference>
<keyword evidence="3" id="KW-0479">Metal-binding</keyword>
<dbReference type="FunFam" id="3.30.160.60:FF:001506">
    <property type="entry name" value="Zinc finger protein"/>
    <property type="match status" value="1"/>
</dbReference>
<comment type="subcellular location">
    <subcellularLocation>
        <location evidence="1">Nucleus</location>
    </subcellularLocation>
</comment>
<dbReference type="AlphaFoldDB" id="A0A8C4PWL2"/>
<dbReference type="PANTHER" id="PTHR14196">
    <property type="entry name" value="ODD-SKIPPED - RELATED"/>
    <property type="match status" value="1"/>
</dbReference>
<evidence type="ECO:0000256" key="1">
    <source>
        <dbReference type="ARBA" id="ARBA00004123"/>
    </source>
</evidence>
<dbReference type="FunFam" id="3.30.160.60:FF:000030">
    <property type="entry name" value="Zinc finger protein 628"/>
    <property type="match status" value="1"/>
</dbReference>
<feature type="domain" description="C2H2-type" evidence="12">
    <location>
        <begin position="369"/>
        <end position="396"/>
    </location>
</feature>
<keyword evidence="6" id="KW-0862">Zinc</keyword>
<evidence type="ECO:0000259" key="12">
    <source>
        <dbReference type="PROSITE" id="PS50157"/>
    </source>
</evidence>
<name>A0A8C4PWL2_EPTBU</name>
<dbReference type="FunFam" id="3.30.160.60:FF:000446">
    <property type="entry name" value="Zinc finger protein"/>
    <property type="match status" value="1"/>
</dbReference>
<keyword evidence="7" id="KW-0805">Transcription regulation</keyword>
<evidence type="ECO:0000256" key="6">
    <source>
        <dbReference type="ARBA" id="ARBA00022833"/>
    </source>
</evidence>
<keyword evidence="4" id="KW-0677">Repeat</keyword>
<evidence type="ECO:0000256" key="3">
    <source>
        <dbReference type="ARBA" id="ARBA00022723"/>
    </source>
</evidence>
<accession>A0A8C4PWL2</accession>
<evidence type="ECO:0000256" key="9">
    <source>
        <dbReference type="ARBA" id="ARBA00023163"/>
    </source>
</evidence>
<evidence type="ECO:0000256" key="8">
    <source>
        <dbReference type="ARBA" id="ARBA00023125"/>
    </source>
</evidence>
<feature type="domain" description="C2H2-type" evidence="12">
    <location>
        <begin position="397"/>
        <end position="424"/>
    </location>
</feature>
<proteinExistence type="inferred from homology"/>
<feature type="domain" description="C2H2-type" evidence="12">
    <location>
        <begin position="311"/>
        <end position="338"/>
    </location>
</feature>
<dbReference type="GeneTree" id="ENSGT01150000286971"/>
<feature type="domain" description="C2H2-type" evidence="12">
    <location>
        <begin position="341"/>
        <end position="368"/>
    </location>
</feature>
<reference evidence="13" key="1">
    <citation type="submission" date="2025-08" db="UniProtKB">
        <authorList>
            <consortium name="Ensembl"/>
        </authorList>
    </citation>
    <scope>IDENTIFICATION</scope>
</reference>
<dbReference type="InterPro" id="IPR036236">
    <property type="entry name" value="Znf_C2H2_sf"/>
</dbReference>
<dbReference type="Proteomes" id="UP000694388">
    <property type="component" value="Unplaced"/>
</dbReference>
<reference evidence="13" key="2">
    <citation type="submission" date="2025-09" db="UniProtKB">
        <authorList>
            <consortium name="Ensembl"/>
        </authorList>
    </citation>
    <scope>IDENTIFICATION</scope>
</reference>
<dbReference type="SUPFAM" id="SSF57667">
    <property type="entry name" value="beta-beta-alpha zinc fingers"/>
    <property type="match status" value="4"/>
</dbReference>
<dbReference type="SMART" id="SM00355">
    <property type="entry name" value="ZnF_C2H2"/>
    <property type="match status" value="6"/>
</dbReference>
<dbReference type="InterPro" id="IPR050717">
    <property type="entry name" value="C2H2-ZF_Transcription_Reg"/>
</dbReference>
<dbReference type="FunFam" id="3.30.160.60:FF:001498">
    <property type="entry name" value="Zinc finger protein 404"/>
    <property type="match status" value="1"/>
</dbReference>
<comment type="similarity">
    <text evidence="2">Belongs to the krueppel C2H2-type zinc-finger protein family.</text>
</comment>
<feature type="domain" description="C2H2-type" evidence="12">
    <location>
        <begin position="283"/>
        <end position="310"/>
    </location>
</feature>
<evidence type="ECO:0000256" key="10">
    <source>
        <dbReference type="ARBA" id="ARBA00023242"/>
    </source>
</evidence>
<dbReference type="Pfam" id="PF00096">
    <property type="entry name" value="zf-C2H2"/>
    <property type="match status" value="6"/>
</dbReference>
<evidence type="ECO:0000256" key="7">
    <source>
        <dbReference type="ARBA" id="ARBA00023015"/>
    </source>
</evidence>
<dbReference type="FunFam" id="3.30.160.60:FF:000145">
    <property type="entry name" value="Zinc finger protein 574"/>
    <property type="match status" value="1"/>
</dbReference>
<dbReference type="GO" id="GO:0005634">
    <property type="term" value="C:nucleus"/>
    <property type="evidence" value="ECO:0007669"/>
    <property type="project" value="UniProtKB-SubCell"/>
</dbReference>
<keyword evidence="10" id="KW-0539">Nucleus</keyword>
<evidence type="ECO:0000256" key="2">
    <source>
        <dbReference type="ARBA" id="ARBA00006991"/>
    </source>
</evidence>
<dbReference type="GO" id="GO:0000981">
    <property type="term" value="F:DNA-binding transcription factor activity, RNA polymerase II-specific"/>
    <property type="evidence" value="ECO:0007669"/>
    <property type="project" value="TreeGrafter"/>
</dbReference>
<dbReference type="FunFam" id="3.30.160.60:FF:000417">
    <property type="entry name" value="Zinc finger protein"/>
    <property type="match status" value="1"/>
</dbReference>
<organism evidence="13 14">
    <name type="scientific">Eptatretus burgeri</name>
    <name type="common">Inshore hagfish</name>
    <dbReference type="NCBI Taxonomy" id="7764"/>
    <lineage>
        <taxon>Eukaryota</taxon>
        <taxon>Metazoa</taxon>
        <taxon>Chordata</taxon>
        <taxon>Craniata</taxon>
        <taxon>Vertebrata</taxon>
        <taxon>Cyclostomata</taxon>
        <taxon>Myxini</taxon>
        <taxon>Myxiniformes</taxon>
        <taxon>Myxinidae</taxon>
        <taxon>Eptatretinae</taxon>
        <taxon>Eptatretus</taxon>
    </lineage>
</organism>
<evidence type="ECO:0000313" key="13">
    <source>
        <dbReference type="Ensembl" id="ENSEBUP00000000986.1"/>
    </source>
</evidence>
<evidence type="ECO:0000256" key="11">
    <source>
        <dbReference type="PROSITE-ProRule" id="PRU00042"/>
    </source>
</evidence>
<protein>
    <recommendedName>
        <fullName evidence="12">C2H2-type domain-containing protein</fullName>
    </recommendedName>
</protein>
<keyword evidence="9" id="KW-0804">Transcription</keyword>
<evidence type="ECO:0000313" key="14">
    <source>
        <dbReference type="Proteomes" id="UP000694388"/>
    </source>
</evidence>
<dbReference type="GO" id="GO:0008270">
    <property type="term" value="F:zinc ion binding"/>
    <property type="evidence" value="ECO:0007669"/>
    <property type="project" value="UniProtKB-KW"/>
</dbReference>
<keyword evidence="14" id="KW-1185">Reference proteome</keyword>
<sequence>MCEVENFTEWLHVHGLRLETAQAMVMELGIKNQELLQACTKSDSVRAELFSFAKQKIPFVMYAEFRNFVETFWQPQVVQPPESAMMDILCAMLNKVSEEFSSCAQKLSSSDPPFMSLIGDIEQQEKAETSKMHGIKIEDIYSLQPEENGSTTQFGDDLIREDDLQGRFASNPPRALSDIFVKGEPCEVRKEIGVAAFPMSDRSTESKKKMTLLKHAVACPQGSSTETYNLSFCKNNKPKSSLFSQNYFQKVNNLYKCLICGKSFTQLGHMKYHLRIHTGERPYKCLICGKSFAFTGNLRIHMRTHTGERPYTCSVCGKRFRQSGHMKVHMKSHIRATESPYKCSVCGKGFIEMNNMKKHMRVHTGERPYVCSVCGKDFAFSGNLRVHMRTHTGERPYNCSVCGKTFKQLGHLKVHMKSHTEIELGTLNNNRRIGRVRENLNASHSRTR</sequence>
<dbReference type="GO" id="GO:0000977">
    <property type="term" value="F:RNA polymerase II transcription regulatory region sequence-specific DNA binding"/>
    <property type="evidence" value="ECO:0007669"/>
    <property type="project" value="TreeGrafter"/>
</dbReference>
<keyword evidence="5 11" id="KW-0863">Zinc-finger</keyword>
<dbReference type="PROSITE" id="PS00028">
    <property type="entry name" value="ZINC_FINGER_C2H2_1"/>
    <property type="match status" value="6"/>
</dbReference>
<feature type="domain" description="C2H2-type" evidence="12">
    <location>
        <begin position="255"/>
        <end position="282"/>
    </location>
</feature>
<dbReference type="Gene3D" id="3.30.160.60">
    <property type="entry name" value="Classic Zinc Finger"/>
    <property type="match status" value="6"/>
</dbReference>
<dbReference type="InterPro" id="IPR013087">
    <property type="entry name" value="Znf_C2H2_type"/>
</dbReference>
<evidence type="ECO:0000256" key="4">
    <source>
        <dbReference type="ARBA" id="ARBA00022737"/>
    </source>
</evidence>
<dbReference type="Ensembl" id="ENSEBUT00000001300.1">
    <property type="protein sequence ID" value="ENSEBUP00000000986.1"/>
    <property type="gene ID" value="ENSEBUG00000000967.1"/>
</dbReference>
<keyword evidence="8" id="KW-0238">DNA-binding</keyword>
<dbReference type="PROSITE" id="PS50157">
    <property type="entry name" value="ZINC_FINGER_C2H2_2"/>
    <property type="match status" value="6"/>
</dbReference>
<evidence type="ECO:0000256" key="5">
    <source>
        <dbReference type="ARBA" id="ARBA00022771"/>
    </source>
</evidence>